<accession>A0A6J4QFJ6</accession>
<feature type="compositionally biased region" description="Basic and acidic residues" evidence="1">
    <location>
        <begin position="122"/>
        <end position="134"/>
    </location>
</feature>
<evidence type="ECO:0000313" key="2">
    <source>
        <dbReference type="EMBL" id="CAA9442744.1"/>
    </source>
</evidence>
<dbReference type="EMBL" id="CADCVA010000370">
    <property type="protein sequence ID" value="CAA9442744.1"/>
    <property type="molecule type" value="Genomic_DNA"/>
</dbReference>
<name>A0A6J4QFJ6_9ACTN</name>
<protein>
    <submittedName>
        <fullName evidence="2">Uncharacterized protein</fullName>
    </submittedName>
</protein>
<evidence type="ECO:0000256" key="1">
    <source>
        <dbReference type="SAM" id="MobiDB-lite"/>
    </source>
</evidence>
<feature type="region of interest" description="Disordered" evidence="1">
    <location>
        <begin position="122"/>
        <end position="155"/>
    </location>
</feature>
<dbReference type="AlphaFoldDB" id="A0A6J4QFJ6"/>
<gene>
    <name evidence="2" type="ORF">AVDCRST_MAG82-3046</name>
</gene>
<proteinExistence type="predicted"/>
<reference evidence="2" key="1">
    <citation type="submission" date="2020-02" db="EMBL/GenBank/DDBJ databases">
        <authorList>
            <person name="Meier V. D."/>
        </authorList>
    </citation>
    <scope>NUCLEOTIDE SEQUENCE</scope>
    <source>
        <strain evidence="2">AVDCRST_MAG82</strain>
    </source>
</reference>
<organism evidence="2">
    <name type="scientific">uncultured Rubrobacteraceae bacterium</name>
    <dbReference type="NCBI Taxonomy" id="349277"/>
    <lineage>
        <taxon>Bacteria</taxon>
        <taxon>Bacillati</taxon>
        <taxon>Actinomycetota</taxon>
        <taxon>Rubrobacteria</taxon>
        <taxon>Rubrobacterales</taxon>
        <taxon>Rubrobacteraceae</taxon>
        <taxon>environmental samples</taxon>
    </lineage>
</organism>
<sequence>MAALRRQVGAGKQGLSLTEEAYRVGIVLPQILEPAFESTRGTGVDAVVHARGDPEVGVGVRLVEEDHDRRGVYRGELYVFPKPLLYLSRSLSLGGQVDGGARELSGGGGTDLVPGIGQGYQYEDRAQDRGEDPRAVGATGRGEQEAAEPDGRIREEDVEIVGELEVSQGPQDGGREGDEYRKKAVFERPLEVEAYDHNQADEDRHQHRAVREYDVARCRRHGRYHADRPTLNVEKVEEYEPV</sequence>